<gene>
    <name evidence="1" type="ORF">DWX92_01590</name>
</gene>
<dbReference type="Proteomes" id="UP000285274">
    <property type="component" value="Unassembled WGS sequence"/>
</dbReference>
<dbReference type="Pfam" id="PF21983">
    <property type="entry name" value="NikA-like"/>
    <property type="match status" value="1"/>
</dbReference>
<proteinExistence type="predicted"/>
<comment type="caution">
    <text evidence="1">The sequence shown here is derived from an EMBL/GenBank/DDBJ whole genome shotgun (WGS) entry which is preliminary data.</text>
</comment>
<reference evidence="1 2" key="1">
    <citation type="submission" date="2018-08" db="EMBL/GenBank/DDBJ databases">
        <title>A genome reference for cultivated species of the human gut microbiota.</title>
        <authorList>
            <person name="Zou Y."/>
            <person name="Xue W."/>
            <person name="Luo G."/>
        </authorList>
    </citation>
    <scope>NUCLEOTIDE SEQUENCE [LARGE SCALE GENOMIC DNA]</scope>
    <source>
        <strain evidence="1 2">AF22-10AC</strain>
    </source>
</reference>
<dbReference type="EMBL" id="QRVM01000003">
    <property type="protein sequence ID" value="RGS49204.1"/>
    <property type="molecule type" value="Genomic_DNA"/>
</dbReference>
<sequence>MVTRKRNHRMTCRLNDDEYERVLIKISKSGLSKQEYILSSLLNKKINEKLDLDFYKLINEINHVGNNLNQISRILNSKNPVLETEILENQRMVNVVLINLNNQIKGASNGNN</sequence>
<dbReference type="InterPro" id="IPR053842">
    <property type="entry name" value="NikA-like"/>
</dbReference>
<accession>A0A412JA56</accession>
<dbReference type="RefSeq" id="WP_118318952.1">
    <property type="nucleotide sequence ID" value="NZ_QRVM01000003.1"/>
</dbReference>
<organism evidence="1 2">
    <name type="scientific">Holdemanella biformis</name>
    <dbReference type="NCBI Taxonomy" id="1735"/>
    <lineage>
        <taxon>Bacteria</taxon>
        <taxon>Bacillati</taxon>
        <taxon>Bacillota</taxon>
        <taxon>Erysipelotrichia</taxon>
        <taxon>Erysipelotrichales</taxon>
        <taxon>Erysipelotrichaceae</taxon>
        <taxon>Holdemanella</taxon>
    </lineage>
</organism>
<dbReference type="AlphaFoldDB" id="A0A412JA56"/>
<evidence type="ECO:0000313" key="2">
    <source>
        <dbReference type="Proteomes" id="UP000285274"/>
    </source>
</evidence>
<evidence type="ECO:0008006" key="3">
    <source>
        <dbReference type="Google" id="ProtNLM"/>
    </source>
</evidence>
<name>A0A412JA56_9FIRM</name>
<evidence type="ECO:0000313" key="1">
    <source>
        <dbReference type="EMBL" id="RGS49204.1"/>
    </source>
</evidence>
<protein>
    <recommendedName>
        <fullName evidence="3">Plasmid mobilization relaxosome protein MobC</fullName>
    </recommendedName>
</protein>